<gene>
    <name evidence="10" type="ORF">IPO85_11110</name>
</gene>
<sequence>MRTILEKEFRQIFRNPTILRMIIVMPIFQLILIPLAADYEIKNINITIVDQDHSSYSRQLLHKIDASKYFIVRTLMPDFEHALNNVEQNVSDLILTIPNHFEQQLIRENKATLQVSADGVNGTKAGLGSAYLSMIINDFNREIRESLVQLPRRSDFPQVEIYSSLWYNPFVRYPLFMVPGILALLVTMVGALMCSLNIVHEKEIGTMEQLNVTPMKKYQFILGKLIPFWILGLLTITLGLVAGYLVYHIVPIGSLWTIYLFSAVYLFAALGVGLLLSTLVDNQLQATLFSFFIMMFFVMMGGLYTPLESMPHWAQILADGNPVSYFIRVLRAIIIKGSTLGDLWKDMRAMIIIAIVLNSLAILNYRKRMG</sequence>
<dbReference type="Proteomes" id="UP000808349">
    <property type="component" value="Unassembled WGS sequence"/>
</dbReference>
<evidence type="ECO:0000313" key="11">
    <source>
        <dbReference type="Proteomes" id="UP000808349"/>
    </source>
</evidence>
<dbReference type="Gene3D" id="3.40.1710.10">
    <property type="entry name" value="abc type-2 transporter like domain"/>
    <property type="match status" value="1"/>
</dbReference>
<keyword evidence="7 8" id="KW-0472">Membrane</keyword>
<keyword evidence="6 8" id="KW-1133">Transmembrane helix</keyword>
<feature type="transmembrane region" description="Helical" evidence="8">
    <location>
        <begin position="21"/>
        <end position="37"/>
    </location>
</feature>
<dbReference type="PANTHER" id="PTHR30294">
    <property type="entry name" value="MEMBRANE COMPONENT OF ABC TRANSPORTER YHHJ-RELATED"/>
    <property type="match status" value="1"/>
</dbReference>
<dbReference type="InterPro" id="IPR013525">
    <property type="entry name" value="ABC2_TM"/>
</dbReference>
<evidence type="ECO:0000256" key="1">
    <source>
        <dbReference type="ARBA" id="ARBA00004651"/>
    </source>
</evidence>
<keyword evidence="5 8" id="KW-0812">Transmembrane</keyword>
<dbReference type="InterPro" id="IPR051449">
    <property type="entry name" value="ABC-2_transporter_component"/>
</dbReference>
<keyword evidence="4" id="KW-1003">Cell membrane</keyword>
<dbReference type="InterPro" id="IPR047817">
    <property type="entry name" value="ABC2_TM_bact-type"/>
</dbReference>
<evidence type="ECO:0000256" key="3">
    <source>
        <dbReference type="ARBA" id="ARBA00022448"/>
    </source>
</evidence>
<dbReference type="GO" id="GO:0140359">
    <property type="term" value="F:ABC-type transporter activity"/>
    <property type="evidence" value="ECO:0007669"/>
    <property type="project" value="InterPro"/>
</dbReference>
<comment type="similarity">
    <text evidence="2">Belongs to the ABC-2 integral membrane protein family.</text>
</comment>
<dbReference type="Pfam" id="PF12698">
    <property type="entry name" value="ABC2_membrane_3"/>
    <property type="match status" value="1"/>
</dbReference>
<comment type="caution">
    <text evidence="10">The sequence shown here is derived from an EMBL/GenBank/DDBJ whole genome shotgun (WGS) entry which is preliminary data.</text>
</comment>
<evidence type="ECO:0000256" key="5">
    <source>
        <dbReference type="ARBA" id="ARBA00022692"/>
    </source>
</evidence>
<evidence type="ECO:0000256" key="6">
    <source>
        <dbReference type="ARBA" id="ARBA00022989"/>
    </source>
</evidence>
<keyword evidence="3" id="KW-0813">Transport</keyword>
<feature type="transmembrane region" description="Helical" evidence="8">
    <location>
        <begin position="175"/>
        <end position="199"/>
    </location>
</feature>
<feature type="transmembrane region" description="Helical" evidence="8">
    <location>
        <begin position="347"/>
        <end position="365"/>
    </location>
</feature>
<evidence type="ECO:0000256" key="2">
    <source>
        <dbReference type="ARBA" id="ARBA00007783"/>
    </source>
</evidence>
<dbReference type="AlphaFoldDB" id="A0A9D7SAC2"/>
<accession>A0A9D7SAC2</accession>
<dbReference type="PROSITE" id="PS51012">
    <property type="entry name" value="ABC_TM2"/>
    <property type="match status" value="1"/>
</dbReference>
<evidence type="ECO:0000256" key="8">
    <source>
        <dbReference type="SAM" id="Phobius"/>
    </source>
</evidence>
<feature type="domain" description="ABC transmembrane type-2" evidence="9">
    <location>
        <begin position="137"/>
        <end position="368"/>
    </location>
</feature>
<protein>
    <submittedName>
        <fullName evidence="10">ABC transporter permease</fullName>
    </submittedName>
</protein>
<name>A0A9D7SAC2_9BACT</name>
<feature type="transmembrane region" description="Helical" evidence="8">
    <location>
        <begin position="288"/>
        <end position="307"/>
    </location>
</feature>
<evidence type="ECO:0000256" key="7">
    <source>
        <dbReference type="ARBA" id="ARBA00023136"/>
    </source>
</evidence>
<organism evidence="10 11">
    <name type="scientific">Candidatus Defluviibacterium haderslevense</name>
    <dbReference type="NCBI Taxonomy" id="2981993"/>
    <lineage>
        <taxon>Bacteria</taxon>
        <taxon>Pseudomonadati</taxon>
        <taxon>Bacteroidota</taxon>
        <taxon>Saprospiria</taxon>
        <taxon>Saprospirales</taxon>
        <taxon>Saprospiraceae</taxon>
        <taxon>Candidatus Defluviibacterium</taxon>
    </lineage>
</organism>
<proteinExistence type="inferred from homology"/>
<comment type="subcellular location">
    <subcellularLocation>
        <location evidence="1">Cell membrane</location>
        <topology evidence="1">Multi-pass membrane protein</topology>
    </subcellularLocation>
</comment>
<evidence type="ECO:0000313" key="10">
    <source>
        <dbReference type="EMBL" id="MBK9718040.1"/>
    </source>
</evidence>
<evidence type="ECO:0000259" key="9">
    <source>
        <dbReference type="PROSITE" id="PS51012"/>
    </source>
</evidence>
<feature type="transmembrane region" description="Helical" evidence="8">
    <location>
        <begin position="225"/>
        <end position="250"/>
    </location>
</feature>
<dbReference type="EMBL" id="JADKFW010000007">
    <property type="protein sequence ID" value="MBK9718040.1"/>
    <property type="molecule type" value="Genomic_DNA"/>
</dbReference>
<reference evidence="10 11" key="1">
    <citation type="submission" date="2020-10" db="EMBL/GenBank/DDBJ databases">
        <title>Connecting structure to function with the recovery of over 1000 high-quality activated sludge metagenome-assembled genomes encoding full-length rRNA genes using long-read sequencing.</title>
        <authorList>
            <person name="Singleton C.M."/>
            <person name="Petriglieri F."/>
            <person name="Kristensen J.M."/>
            <person name="Kirkegaard R.H."/>
            <person name="Michaelsen T.Y."/>
            <person name="Andersen M.H."/>
            <person name="Karst S.M."/>
            <person name="Dueholm M.S."/>
            <person name="Nielsen P.H."/>
            <person name="Albertsen M."/>
        </authorList>
    </citation>
    <scope>NUCLEOTIDE SEQUENCE [LARGE SCALE GENOMIC DNA]</scope>
    <source>
        <strain evidence="10">Ribe_18-Q3-R11-54_BAT3C.373</strain>
    </source>
</reference>
<dbReference type="GO" id="GO:0005886">
    <property type="term" value="C:plasma membrane"/>
    <property type="evidence" value="ECO:0007669"/>
    <property type="project" value="UniProtKB-SubCell"/>
</dbReference>
<feature type="transmembrane region" description="Helical" evidence="8">
    <location>
        <begin position="256"/>
        <end position="276"/>
    </location>
</feature>
<dbReference type="PANTHER" id="PTHR30294:SF29">
    <property type="entry name" value="MULTIDRUG ABC TRANSPORTER PERMEASE YBHS-RELATED"/>
    <property type="match status" value="1"/>
</dbReference>
<evidence type="ECO:0000256" key="4">
    <source>
        <dbReference type="ARBA" id="ARBA00022475"/>
    </source>
</evidence>